<comment type="similarity">
    <text evidence="2">Belongs to the peptide transporter carbon starvation (CstA) (TC 2.A.114) family.</text>
</comment>
<comment type="subcellular location">
    <subcellularLocation>
        <location evidence="1">Cell membrane</location>
        <topology evidence="1">Multi-pass membrane protein</topology>
    </subcellularLocation>
</comment>
<feature type="transmembrane region" description="Helical" evidence="8">
    <location>
        <begin position="631"/>
        <end position="653"/>
    </location>
</feature>
<dbReference type="PANTHER" id="PTHR30252:SF3">
    <property type="entry name" value="PYRUVATE_PROTON SYMPORTER BTST"/>
    <property type="match status" value="1"/>
</dbReference>
<keyword evidence="6 8" id="KW-1133">Transmembrane helix</keyword>
<dbReference type="PANTHER" id="PTHR30252">
    <property type="entry name" value="INNER MEMBRANE PEPTIDE TRANSPORTER"/>
    <property type="match status" value="1"/>
</dbReference>
<feature type="transmembrane region" description="Helical" evidence="8">
    <location>
        <begin position="79"/>
        <end position="99"/>
    </location>
</feature>
<feature type="transmembrane region" description="Helical" evidence="8">
    <location>
        <begin position="54"/>
        <end position="73"/>
    </location>
</feature>
<feature type="transmembrane region" description="Helical" evidence="8">
    <location>
        <begin position="303"/>
        <end position="323"/>
    </location>
</feature>
<evidence type="ECO:0000256" key="8">
    <source>
        <dbReference type="SAM" id="Phobius"/>
    </source>
</evidence>
<evidence type="ECO:0000256" key="5">
    <source>
        <dbReference type="ARBA" id="ARBA00022692"/>
    </source>
</evidence>
<dbReference type="InterPro" id="IPR003706">
    <property type="entry name" value="CstA_N"/>
</dbReference>
<feature type="transmembrane region" description="Helical" evidence="8">
    <location>
        <begin position="549"/>
        <end position="567"/>
    </location>
</feature>
<evidence type="ECO:0000256" key="4">
    <source>
        <dbReference type="ARBA" id="ARBA00022475"/>
    </source>
</evidence>
<evidence type="ECO:0000256" key="1">
    <source>
        <dbReference type="ARBA" id="ARBA00004651"/>
    </source>
</evidence>
<feature type="transmembrane region" description="Helical" evidence="8">
    <location>
        <begin position="268"/>
        <end position="287"/>
    </location>
</feature>
<evidence type="ECO:0000259" key="9">
    <source>
        <dbReference type="Pfam" id="PF02554"/>
    </source>
</evidence>
<dbReference type="InterPro" id="IPR051605">
    <property type="entry name" value="CstA"/>
</dbReference>
<proteinExistence type="inferred from homology"/>
<organism evidence="11">
    <name type="scientific">Bifidobacterium dentium</name>
    <dbReference type="NCBI Taxonomy" id="1689"/>
    <lineage>
        <taxon>Bacteria</taxon>
        <taxon>Bacillati</taxon>
        <taxon>Actinomycetota</taxon>
        <taxon>Actinomycetes</taxon>
        <taxon>Bifidobacteriales</taxon>
        <taxon>Bifidobacteriaceae</taxon>
        <taxon>Bifidobacterium</taxon>
    </lineage>
</organism>
<keyword evidence="4" id="KW-1003">Cell membrane</keyword>
<reference evidence="11" key="2">
    <citation type="submission" date="2019-11" db="EMBL/GenBank/DDBJ databases">
        <authorList>
            <person name="Feng L."/>
        </authorList>
    </citation>
    <scope>NUCLEOTIDE SEQUENCE</scope>
    <source>
        <strain evidence="11">BdentiumLFYP24</strain>
    </source>
</reference>
<evidence type="ECO:0000256" key="6">
    <source>
        <dbReference type="ARBA" id="ARBA00022989"/>
    </source>
</evidence>
<feature type="transmembrane region" description="Helical" evidence="8">
    <location>
        <begin position="205"/>
        <end position="230"/>
    </location>
</feature>
<sequence>MTSAASTAGAQVPAPGKLEFKDDYTPEEAQRVIRNSKGLPVGVKPKMVWTWPKALLWAAISIVCAIGWAILAVSRGEQISAIWFVVVAICSYAIAYRFYAYYIQIRIMRTDDANATPAERVHDGANFERADRRVLFGQHFAGISGAGPLVGPILAAQMGYLPSVLWIILGVIFAGAVQDMLMLWISAKRRGRSFGQMAADEMGKFGGMVLSIFLVVMTAIAMAFLALVAIKAMAASPWAVFSIGMTIPIALIMGCYQRFLRPGRVIETTVLGFVLLVLDIVAGGWIADSPVLAPIFTLSAKELVIALVIYSFCAAALPHWLLVTPRDYLSTLMKIGTLVLLVIGIIIANPSVKVPGLTELASTSTGPTFSGNLFPFLFITIACGALSGFHGAVSSGLTPKALEKENQIRMIGYGSMLVESFTAVIALIAAITISQGVYFSTNMSAAQISAASGVTITSTSTADEQADAAVKAVDSMKVSDIEGNQMKVTWDSEDSNGDVKTYEGAEALKQAASDIGEKSIVSRTGGATTFAMGMASFLKSYLGGQNSMAFWYHFAIMFEALFILTTVDNGTRVARYQIGEMLANAKRLKKFGDPTWRPGNIITTLIATALWGTMLYMGVSDANGGINAMVPIFGISNQLLAAACFMLVTVCVVKMGRAKYAWIPVVPLVWDVAVTFTADFQKIFDSKIGYFAAAKTWQTKIDSGELTGEALANAKASLSNAYLDGVLSVFFFIMMATFLICGVVVIVKTLKAGKFGVETTSEDPFVESEWFAPSSLIATSLEKKVAREYAAKSYELAHESKAAA</sequence>
<evidence type="ECO:0000256" key="7">
    <source>
        <dbReference type="ARBA" id="ARBA00023136"/>
    </source>
</evidence>
<reference evidence="10 12" key="1">
    <citation type="journal article" date="2019" name="Nat. Med.">
        <title>A library of human gut bacterial isolates paired with longitudinal multiomics data enables mechanistic microbiome research.</title>
        <authorList>
            <person name="Poyet M."/>
            <person name="Groussin M."/>
            <person name="Gibbons S.M."/>
            <person name="Avila-Pacheco J."/>
            <person name="Jiang X."/>
            <person name="Kearney S.M."/>
            <person name="Perrotta A.R."/>
            <person name="Berdy B."/>
            <person name="Zhao S."/>
            <person name="Lieberman T.D."/>
            <person name="Swanson P.K."/>
            <person name="Smith M."/>
            <person name="Roesemann S."/>
            <person name="Alexander J.E."/>
            <person name="Rich S.A."/>
            <person name="Livny J."/>
            <person name="Vlamakis H."/>
            <person name="Clish C."/>
            <person name="Bullock K."/>
            <person name="Deik A."/>
            <person name="Scott J."/>
            <person name="Pierce K.A."/>
            <person name="Xavier R.J."/>
            <person name="Alm E.J."/>
        </authorList>
    </citation>
    <scope>NUCLEOTIDE SEQUENCE [LARGE SCALE GENOMIC DNA]</scope>
    <source>
        <strain evidence="10 12">BIOML-A2</strain>
    </source>
</reference>
<dbReference type="EMBL" id="WDPD01000010">
    <property type="protein sequence ID" value="KAB7459736.1"/>
    <property type="molecule type" value="Genomic_DNA"/>
</dbReference>
<evidence type="ECO:0000313" key="10">
    <source>
        <dbReference type="EMBL" id="KAB7459736.1"/>
    </source>
</evidence>
<keyword evidence="3" id="KW-0813">Transport</keyword>
<feature type="transmembrane region" description="Helical" evidence="8">
    <location>
        <begin position="599"/>
        <end position="619"/>
    </location>
</feature>
<dbReference type="Pfam" id="PF02554">
    <property type="entry name" value="CstA"/>
    <property type="match status" value="2"/>
</dbReference>
<evidence type="ECO:0000313" key="12">
    <source>
        <dbReference type="Proteomes" id="UP000429211"/>
    </source>
</evidence>
<accession>A0A6N2RW03</accession>
<dbReference type="Proteomes" id="UP000429211">
    <property type="component" value="Unassembled WGS sequence"/>
</dbReference>
<feature type="transmembrane region" description="Helical" evidence="8">
    <location>
        <begin position="164"/>
        <end position="185"/>
    </location>
</feature>
<feature type="transmembrane region" description="Helical" evidence="8">
    <location>
        <begin position="660"/>
        <end position="678"/>
    </location>
</feature>
<feature type="domain" description="CstA N-terminal" evidence="9">
    <location>
        <begin position="80"/>
        <end position="463"/>
    </location>
</feature>
<protein>
    <submittedName>
        <fullName evidence="11">Carbon starvation protein A</fullName>
    </submittedName>
</protein>
<feature type="transmembrane region" description="Helical" evidence="8">
    <location>
        <begin position="725"/>
        <end position="747"/>
    </location>
</feature>
<keyword evidence="7 8" id="KW-0472">Membrane</keyword>
<feature type="transmembrane region" description="Helical" evidence="8">
    <location>
        <begin position="139"/>
        <end position="158"/>
    </location>
</feature>
<dbReference type="GO" id="GO:0009267">
    <property type="term" value="P:cellular response to starvation"/>
    <property type="evidence" value="ECO:0007669"/>
    <property type="project" value="InterPro"/>
</dbReference>
<name>A0A6N2RW03_9BIFI</name>
<feature type="transmembrane region" description="Helical" evidence="8">
    <location>
        <begin position="335"/>
        <end position="352"/>
    </location>
</feature>
<feature type="transmembrane region" description="Helical" evidence="8">
    <location>
        <begin position="236"/>
        <end position="256"/>
    </location>
</feature>
<dbReference type="EMBL" id="CACRSP010000003">
    <property type="protein sequence ID" value="VYS85012.1"/>
    <property type="molecule type" value="Genomic_DNA"/>
</dbReference>
<evidence type="ECO:0000256" key="3">
    <source>
        <dbReference type="ARBA" id="ARBA00022448"/>
    </source>
</evidence>
<feature type="domain" description="CstA N-terminal" evidence="9">
    <location>
        <begin position="504"/>
        <end position="678"/>
    </location>
</feature>
<evidence type="ECO:0000313" key="11">
    <source>
        <dbReference type="EMBL" id="VYS85012.1"/>
    </source>
</evidence>
<evidence type="ECO:0000256" key="2">
    <source>
        <dbReference type="ARBA" id="ARBA00007755"/>
    </source>
</evidence>
<feature type="transmembrane region" description="Helical" evidence="8">
    <location>
        <begin position="372"/>
        <end position="398"/>
    </location>
</feature>
<gene>
    <name evidence="11" type="primary">cstA</name>
    <name evidence="11" type="ORF">BDLFYP24_01193</name>
    <name evidence="10" type="ORF">GBB04_08595</name>
</gene>
<dbReference type="AlphaFoldDB" id="A0A6N2RW03"/>
<dbReference type="GO" id="GO:0005886">
    <property type="term" value="C:plasma membrane"/>
    <property type="evidence" value="ECO:0007669"/>
    <property type="project" value="UniProtKB-SubCell"/>
</dbReference>
<dbReference type="RefSeq" id="WP_003842319.1">
    <property type="nucleotide sequence ID" value="NZ_CACRSP010000003.1"/>
</dbReference>
<feature type="transmembrane region" description="Helical" evidence="8">
    <location>
        <begin position="410"/>
        <end position="433"/>
    </location>
</feature>
<keyword evidence="5 8" id="KW-0812">Transmembrane</keyword>